<organism evidence="2 3">
    <name type="scientific">Sphaceloma murrayae</name>
    <dbReference type="NCBI Taxonomy" id="2082308"/>
    <lineage>
        <taxon>Eukaryota</taxon>
        <taxon>Fungi</taxon>
        <taxon>Dikarya</taxon>
        <taxon>Ascomycota</taxon>
        <taxon>Pezizomycotina</taxon>
        <taxon>Dothideomycetes</taxon>
        <taxon>Dothideomycetidae</taxon>
        <taxon>Myriangiales</taxon>
        <taxon>Elsinoaceae</taxon>
        <taxon>Sphaceloma</taxon>
    </lineage>
</organism>
<feature type="region of interest" description="Disordered" evidence="1">
    <location>
        <begin position="279"/>
        <end position="311"/>
    </location>
</feature>
<evidence type="ECO:0000313" key="3">
    <source>
        <dbReference type="Proteomes" id="UP000243797"/>
    </source>
</evidence>
<dbReference type="Proteomes" id="UP000243797">
    <property type="component" value="Unassembled WGS sequence"/>
</dbReference>
<reference evidence="2 3" key="1">
    <citation type="submission" date="2017-06" db="EMBL/GenBank/DDBJ databases">
        <title>Draft genome sequence of a variant of Elsinoe murrayae.</title>
        <authorList>
            <person name="Cheng Q."/>
        </authorList>
    </citation>
    <scope>NUCLEOTIDE SEQUENCE [LARGE SCALE GENOMIC DNA]</scope>
    <source>
        <strain evidence="2 3">CQ-2017a</strain>
    </source>
</reference>
<feature type="region of interest" description="Disordered" evidence="1">
    <location>
        <begin position="367"/>
        <end position="387"/>
    </location>
</feature>
<gene>
    <name evidence="2" type="ORF">CAC42_4115</name>
</gene>
<evidence type="ECO:0000313" key="2">
    <source>
        <dbReference type="EMBL" id="PNS15663.1"/>
    </source>
</evidence>
<dbReference type="AlphaFoldDB" id="A0A2K1QLG7"/>
<evidence type="ECO:0000256" key="1">
    <source>
        <dbReference type="SAM" id="MobiDB-lite"/>
    </source>
</evidence>
<dbReference type="OrthoDB" id="3931330at2759"/>
<protein>
    <submittedName>
        <fullName evidence="2">Uncharacterized protein</fullName>
    </submittedName>
</protein>
<feature type="region of interest" description="Disordered" evidence="1">
    <location>
        <begin position="123"/>
        <end position="180"/>
    </location>
</feature>
<name>A0A2K1QLG7_9PEZI</name>
<sequence>MDLTRTQDRLVEAFVQRSHRDKGLRTSLNAWRQIMHSASLPTDPITPLHLNLATLFDLSVLHPLLALLETEPDHPAACVRDLSDQVSLAINELAATSRRRDGNSRALFRLLALCTTQSEGSVVLASSPSSGSRSGSSGGSKSSRGSSGSIGIGIGSGGGGGGGGGEGLTTRSQSFSGSVEVPHVIEEMRCKFFRDGEGGHECEGEGCENGLGVKIGEPRKDSVAVGGEERDDAGKRGDDGEMFGEDGVKGPDELEDAFVDLSDGVESDDLAEVGLLDESAAADRLGEEEDESDADSLMMGASPDGCSAVADSGDETLADIRHERMRSLQKLTSESPLELKRRRLQRVYSLPVGSVLGSVPARKRRVTADGSMVVEREARTPTRRGTE</sequence>
<dbReference type="InParanoid" id="A0A2K1QLG7"/>
<dbReference type="EMBL" id="NKHZ01000068">
    <property type="protein sequence ID" value="PNS15663.1"/>
    <property type="molecule type" value="Genomic_DNA"/>
</dbReference>
<accession>A0A2K1QLG7</accession>
<feature type="compositionally biased region" description="Low complexity" evidence="1">
    <location>
        <begin position="126"/>
        <end position="147"/>
    </location>
</feature>
<proteinExistence type="predicted"/>
<feature type="region of interest" description="Disordered" evidence="1">
    <location>
        <begin position="199"/>
        <end position="252"/>
    </location>
</feature>
<keyword evidence="3" id="KW-1185">Reference proteome</keyword>
<comment type="caution">
    <text evidence="2">The sequence shown here is derived from an EMBL/GenBank/DDBJ whole genome shotgun (WGS) entry which is preliminary data.</text>
</comment>
<feature type="compositionally biased region" description="Gly residues" evidence="1">
    <location>
        <begin position="148"/>
        <end position="167"/>
    </location>
</feature>
<feature type="compositionally biased region" description="Basic and acidic residues" evidence="1">
    <location>
        <begin position="374"/>
        <end position="387"/>
    </location>
</feature>